<reference evidence="1" key="1">
    <citation type="submission" date="2017-05" db="EMBL/GenBank/DDBJ databases">
        <authorList>
            <person name="Varghese N."/>
            <person name="Submissions S."/>
        </authorList>
    </citation>
    <scope>NUCLEOTIDE SEQUENCE</scope>
    <source>
        <strain evidence="1">DSM 45262</strain>
    </source>
</reference>
<proteinExistence type="predicted"/>
<name>A0AA45WQ62_9BACL</name>
<accession>A0AA45WQ62</accession>
<keyword evidence="2" id="KW-1185">Reference proteome</keyword>
<dbReference type="Proteomes" id="UP001157946">
    <property type="component" value="Unassembled WGS sequence"/>
</dbReference>
<comment type="caution">
    <text evidence="1">The sequence shown here is derived from an EMBL/GenBank/DDBJ whole genome shotgun (WGS) entry which is preliminary data.</text>
</comment>
<evidence type="ECO:0000313" key="1">
    <source>
        <dbReference type="EMBL" id="SMP23623.1"/>
    </source>
</evidence>
<sequence>MNFSFRAISGINANLPTIDQTKCHKKMNLSFYYHFQVIPTLHLTIAFC</sequence>
<gene>
    <name evidence="1" type="ORF">SAMN06265361_104233</name>
</gene>
<dbReference type="EMBL" id="FXTU01000004">
    <property type="protein sequence ID" value="SMP23623.1"/>
    <property type="molecule type" value="Genomic_DNA"/>
</dbReference>
<organism evidence="1 2">
    <name type="scientific">Laceyella tengchongensis</name>
    <dbReference type="NCBI Taxonomy" id="574699"/>
    <lineage>
        <taxon>Bacteria</taxon>
        <taxon>Bacillati</taxon>
        <taxon>Bacillota</taxon>
        <taxon>Bacilli</taxon>
        <taxon>Bacillales</taxon>
        <taxon>Thermoactinomycetaceae</taxon>
        <taxon>Laceyella</taxon>
    </lineage>
</organism>
<dbReference type="AlphaFoldDB" id="A0AA45WQ62"/>
<protein>
    <submittedName>
        <fullName evidence="1">Uncharacterized protein</fullName>
    </submittedName>
</protein>
<evidence type="ECO:0000313" key="2">
    <source>
        <dbReference type="Proteomes" id="UP001157946"/>
    </source>
</evidence>